<dbReference type="GO" id="GO:0006313">
    <property type="term" value="P:DNA transposition"/>
    <property type="evidence" value="ECO:0007669"/>
    <property type="project" value="InterPro"/>
</dbReference>
<dbReference type="InterPro" id="IPR002559">
    <property type="entry name" value="Transposase_11"/>
</dbReference>
<keyword evidence="4" id="KW-1185">Reference proteome</keyword>
<dbReference type="EMBL" id="CP155618">
    <property type="protein sequence ID" value="XBL14126.1"/>
    <property type="molecule type" value="Genomic_DNA"/>
</dbReference>
<evidence type="ECO:0000313" key="3">
    <source>
        <dbReference type="EMBL" id="XBL14126.1"/>
    </source>
</evidence>
<accession>A0AAU7EBF1</accession>
<dbReference type="KEGG" id="mlil:QLS71_017645"/>
<dbReference type="RefSeq" id="WP_348636556.1">
    <property type="nucleotide sequence ID" value="NZ_CP155618.1"/>
</dbReference>
<dbReference type="Proteomes" id="UP001224325">
    <property type="component" value="Chromosome"/>
</dbReference>
<evidence type="ECO:0000313" key="2">
    <source>
        <dbReference type="EMBL" id="XBL13422.1"/>
    </source>
</evidence>
<name>A0AAU7EBF1_9FLAO</name>
<evidence type="ECO:0000313" key="4">
    <source>
        <dbReference type="Proteomes" id="UP001224325"/>
    </source>
</evidence>
<organism evidence="2 4">
    <name type="scientific">Mariniflexile litorale</name>
    <dbReference type="NCBI Taxonomy" id="3045158"/>
    <lineage>
        <taxon>Bacteria</taxon>
        <taxon>Pseudomonadati</taxon>
        <taxon>Bacteroidota</taxon>
        <taxon>Flavobacteriia</taxon>
        <taxon>Flavobacteriales</taxon>
        <taxon>Flavobacteriaceae</taxon>
        <taxon>Mariniflexile</taxon>
    </lineage>
</organism>
<evidence type="ECO:0000259" key="1">
    <source>
        <dbReference type="Pfam" id="PF01609"/>
    </source>
</evidence>
<gene>
    <name evidence="2" type="ORF">QLS71_013970</name>
    <name evidence="3" type="ORF">QLS71_017645</name>
</gene>
<dbReference type="EMBL" id="CP155618">
    <property type="protein sequence ID" value="XBL13422.1"/>
    <property type="molecule type" value="Genomic_DNA"/>
</dbReference>
<dbReference type="GO" id="GO:0003677">
    <property type="term" value="F:DNA binding"/>
    <property type="evidence" value="ECO:0007669"/>
    <property type="project" value="InterPro"/>
</dbReference>
<dbReference type="Pfam" id="PF01609">
    <property type="entry name" value="DDE_Tnp_1"/>
    <property type="match status" value="1"/>
</dbReference>
<feature type="domain" description="Transposase IS4-like" evidence="1">
    <location>
        <begin position="5"/>
        <end position="82"/>
    </location>
</feature>
<dbReference type="KEGG" id="mlil:QLS71_013970"/>
<proteinExistence type="predicted"/>
<reference evidence="2 4" key="1">
    <citation type="submission" date="2024-04" db="EMBL/GenBank/DDBJ databases">
        <title>Mariniflexile litorale, isolated from the shallow sediments of the Sea of Japan.</title>
        <authorList>
            <person name="Romanenko L."/>
            <person name="Isaeva M."/>
        </authorList>
    </citation>
    <scope>NUCLEOTIDE SEQUENCE [LARGE SCALE GENOMIC DNA]</scope>
    <source>
        <strain evidence="2 4">KMM 9835</strain>
    </source>
</reference>
<dbReference type="GO" id="GO:0004803">
    <property type="term" value="F:transposase activity"/>
    <property type="evidence" value="ECO:0007669"/>
    <property type="project" value="InterPro"/>
</dbReference>
<dbReference type="AlphaFoldDB" id="A0AAU7EBF1"/>
<sequence length="113" mass="12976">MSQLSVDTGHHVITDIKAYHADAKDSQYLPDICDRLEKRLHKHGLLWHHCIADTGYSSGENYAYLEAKGLQSYIPPHGTYKGGTEGLNMTRRRIIMYVHRVKSSLLKRFFMKG</sequence>
<protein>
    <submittedName>
        <fullName evidence="2">Transposase</fullName>
    </submittedName>
</protein>